<dbReference type="STRING" id="44742.AXF13_09695"/>
<evidence type="ECO:0000313" key="4">
    <source>
        <dbReference type="Proteomes" id="UP000069241"/>
    </source>
</evidence>
<dbReference type="Gene3D" id="3.40.50.1860">
    <property type="match status" value="2"/>
</dbReference>
<evidence type="ECO:0000256" key="2">
    <source>
        <dbReference type="ARBA" id="ARBA00023235"/>
    </source>
</evidence>
<dbReference type="NCBIfam" id="TIGR00035">
    <property type="entry name" value="asp_race"/>
    <property type="match status" value="1"/>
</dbReference>
<keyword evidence="4" id="KW-1185">Reference proteome</keyword>
<dbReference type="InterPro" id="IPR015942">
    <property type="entry name" value="Asp/Glu/hydantoin_racemase"/>
</dbReference>
<organism evidence="3 4">
    <name type="scientific">Desulfovibrio fairfieldensis</name>
    <dbReference type="NCBI Taxonomy" id="44742"/>
    <lineage>
        <taxon>Bacteria</taxon>
        <taxon>Pseudomonadati</taxon>
        <taxon>Thermodesulfobacteriota</taxon>
        <taxon>Desulfovibrionia</taxon>
        <taxon>Desulfovibrionales</taxon>
        <taxon>Desulfovibrionaceae</taxon>
        <taxon>Desulfovibrio</taxon>
    </lineage>
</organism>
<reference evidence="4" key="1">
    <citation type="submission" date="2016-02" db="EMBL/GenBank/DDBJ databases">
        <authorList>
            <person name="Holder M.E."/>
            <person name="Ajami N.J."/>
            <person name="Petrosino J.F."/>
        </authorList>
    </citation>
    <scope>NUCLEOTIDE SEQUENCE [LARGE SCALE GENOMIC DNA]</scope>
    <source>
        <strain evidence="4">CCUG 45958</strain>
    </source>
</reference>
<dbReference type="KEGG" id="dfi:AXF13_09695"/>
<dbReference type="RefSeq" id="WP_062252942.1">
    <property type="nucleotide sequence ID" value="NZ_CP014229.1"/>
</dbReference>
<evidence type="ECO:0008006" key="5">
    <source>
        <dbReference type="Google" id="ProtNLM"/>
    </source>
</evidence>
<proteinExistence type="inferred from homology"/>
<evidence type="ECO:0000256" key="1">
    <source>
        <dbReference type="ARBA" id="ARBA00007847"/>
    </source>
</evidence>
<dbReference type="InterPro" id="IPR004380">
    <property type="entry name" value="Asp_race"/>
</dbReference>
<evidence type="ECO:0000313" key="3">
    <source>
        <dbReference type="EMBL" id="AMD90367.1"/>
    </source>
</evidence>
<dbReference type="Pfam" id="PF01177">
    <property type="entry name" value="Asp_Glu_race"/>
    <property type="match status" value="1"/>
</dbReference>
<sequence>MSVSPSSIGVLGGLGPYAGLDLVHKIFDCCAATKDQDHLPVILYSFPAEIPPRVEFLLDDSPDNPGHAMGGIMVRLAGAGATVIGMPCNTAHSASILDAALERLKDSGFTGCFVNMITATAEYIARNFPQVRRVGVLCTQGAHASRVFDQYLGQAGLDVLYPDAAGREKLQRAISDPAYGLKAFSSHVTEKAWNDVTAQARRMAERQVDLILLGCTELPLALAGKKFEGIPLVDPTRVLARCLVQAYAPHALRPEPGE</sequence>
<dbReference type="PANTHER" id="PTHR21198:SF7">
    <property type="entry name" value="ASPARTATE-GLUTAMATE RACEMASE FAMILY"/>
    <property type="match status" value="1"/>
</dbReference>
<name>A0A0X8JKD5_9BACT</name>
<gene>
    <name evidence="3" type="ORF">AXF13_09695</name>
</gene>
<dbReference type="InterPro" id="IPR001920">
    <property type="entry name" value="Asp/Glu_race"/>
</dbReference>
<keyword evidence="2" id="KW-0413">Isomerase</keyword>
<dbReference type="SUPFAM" id="SSF53681">
    <property type="entry name" value="Aspartate/glutamate racemase"/>
    <property type="match status" value="2"/>
</dbReference>
<comment type="similarity">
    <text evidence="1">Belongs to the aspartate/glutamate racemases family.</text>
</comment>
<dbReference type="PANTHER" id="PTHR21198">
    <property type="entry name" value="GLUTAMATE RACEMASE"/>
    <property type="match status" value="1"/>
</dbReference>
<dbReference type="Proteomes" id="UP000069241">
    <property type="component" value="Chromosome"/>
</dbReference>
<dbReference type="AlphaFoldDB" id="A0A0X8JKD5"/>
<accession>A0A0X8JKD5</accession>
<protein>
    <recommendedName>
        <fullName evidence="5">Aspartate racemase</fullName>
    </recommendedName>
</protein>
<dbReference type="EMBL" id="CP014229">
    <property type="protein sequence ID" value="AMD90367.1"/>
    <property type="molecule type" value="Genomic_DNA"/>
</dbReference>
<dbReference type="GO" id="GO:0047661">
    <property type="term" value="F:amino-acid racemase activity"/>
    <property type="evidence" value="ECO:0007669"/>
    <property type="project" value="InterPro"/>
</dbReference>